<protein>
    <submittedName>
        <fullName evidence="1">Uncharacterized protein</fullName>
    </submittedName>
</protein>
<organism evidence="1 2">
    <name type="scientific">Shewanella gelidii</name>
    <dbReference type="NCBI Taxonomy" id="1642821"/>
    <lineage>
        <taxon>Bacteria</taxon>
        <taxon>Pseudomonadati</taxon>
        <taxon>Pseudomonadota</taxon>
        <taxon>Gammaproteobacteria</taxon>
        <taxon>Alteromonadales</taxon>
        <taxon>Shewanellaceae</taxon>
        <taxon>Shewanella</taxon>
    </lineage>
</organism>
<evidence type="ECO:0000313" key="2">
    <source>
        <dbReference type="Proteomes" id="UP000613743"/>
    </source>
</evidence>
<evidence type="ECO:0000313" key="1">
    <source>
        <dbReference type="EMBL" id="GGI80362.1"/>
    </source>
</evidence>
<keyword evidence="2" id="KW-1185">Reference proteome</keyword>
<dbReference type="EMBL" id="BMPZ01000003">
    <property type="protein sequence ID" value="GGI80362.1"/>
    <property type="molecule type" value="Genomic_DNA"/>
</dbReference>
<comment type="caution">
    <text evidence="1">The sequence shown here is derived from an EMBL/GenBank/DDBJ whole genome shotgun (WGS) entry which is preliminary data.</text>
</comment>
<name>A0A917NBB2_9GAMM</name>
<accession>A0A917NBB2</accession>
<reference evidence="1" key="2">
    <citation type="submission" date="2020-09" db="EMBL/GenBank/DDBJ databases">
        <authorList>
            <person name="Sun Q."/>
            <person name="Ohkuma M."/>
        </authorList>
    </citation>
    <scope>NUCLEOTIDE SEQUENCE</scope>
    <source>
        <strain evidence="1">JCM 30804</strain>
    </source>
</reference>
<sequence length="64" mass="7318">MLIGFLEGDAEACRERVVTAFRSWSSDVWISTSVACCYQKILDRFNVYLKKSRDRKAISGVVKL</sequence>
<dbReference type="Proteomes" id="UP000613743">
    <property type="component" value="Unassembled WGS sequence"/>
</dbReference>
<dbReference type="AlphaFoldDB" id="A0A917NBB2"/>
<proteinExistence type="predicted"/>
<gene>
    <name evidence="1" type="ORF">GCM10009332_17160</name>
</gene>
<reference evidence="1" key="1">
    <citation type="journal article" date="2014" name="Int. J. Syst. Evol. Microbiol.">
        <title>Complete genome sequence of Corynebacterium casei LMG S-19264T (=DSM 44701T), isolated from a smear-ripened cheese.</title>
        <authorList>
            <consortium name="US DOE Joint Genome Institute (JGI-PGF)"/>
            <person name="Walter F."/>
            <person name="Albersmeier A."/>
            <person name="Kalinowski J."/>
            <person name="Ruckert C."/>
        </authorList>
    </citation>
    <scope>NUCLEOTIDE SEQUENCE</scope>
    <source>
        <strain evidence="1">JCM 30804</strain>
    </source>
</reference>